<dbReference type="PROSITE" id="PS00108">
    <property type="entry name" value="PROTEIN_KINASE_ST"/>
    <property type="match status" value="1"/>
</dbReference>
<dbReference type="InterPro" id="IPR011009">
    <property type="entry name" value="Kinase-like_dom_sf"/>
</dbReference>
<dbReference type="InterPro" id="IPR050167">
    <property type="entry name" value="Ser_Thr_protein_kinase"/>
</dbReference>
<dbReference type="SMART" id="SM00220">
    <property type="entry name" value="S_TKc"/>
    <property type="match status" value="1"/>
</dbReference>
<dbReference type="GO" id="GO:0005524">
    <property type="term" value="F:ATP binding"/>
    <property type="evidence" value="ECO:0007669"/>
    <property type="project" value="InterPro"/>
</dbReference>
<dbReference type="Gene3D" id="1.10.510.10">
    <property type="entry name" value="Transferase(Phosphotransferase) domain 1"/>
    <property type="match status" value="1"/>
</dbReference>
<dbReference type="InterPro" id="IPR008271">
    <property type="entry name" value="Ser/Thr_kinase_AS"/>
</dbReference>
<dbReference type="Proteomes" id="UP000005239">
    <property type="component" value="Unassembled WGS sequence"/>
</dbReference>
<dbReference type="AlphaFoldDB" id="A0A2A6BXL2"/>
<accession>A0A2A6BXL2</accession>
<sequence>MERPEEITPEYVTATIDKCVDNMGKLVQYTREQFTSIFNQMVHVGRGLDDLCIEAGIGSHSSEMLSTFGDSMEDMMKMLMCNYASHFGRELDYLSSQSAVTVNLGRDVAPRMNDAAIPIVADTWKFLPTTIEECKKYRLEEKKEIVERFNGHVKAFKEWKENAENKNRIDDASIVTALQNLDLQYEQNVEELELTSEYVADTINKAVRDMEKISDLTKRHYTSMANLHHQFSMEYDDLCIDAGLPSHAREIYADVQEALSVQMRSALYQCAAYFGHEVDYLQSRCGQPVHLKKEFMSTIEHLLMPTLDQTWNPVLAKIAKHFRYKKEEQDKVLSKCKRHQEIFEEWKEQLKEKTEKAVAMNEADQTWINNTIQEERKGEKISGTVKECHERLKIFRDKVGEWAQNVLIVYNDACKELIDICTEMKIYDSSKLVEHLMKGQMEVLNAFERCAFGLLEKNRLRNVVQQNASQFALIRKEERDKGSVFKVELPGTFFGKVETVTVAYKKFENSDVARGTNEILTLSRLDHRNVVRFMGRGIEGDERYVLMEYCSRSLACEIIECRKNESFLEQSNFVKWGAELIAALRFLQSNGIVHCDLKPNNILIGKENEIKLADFGISPPIHTYSMELIVKEQFLKGTLRYMAPELHNGEELDGVDRIKCDVWSFGICLWEMMTCHTPYGNLTDPALPHHIGKRCWNSNLDDRPPMSLVAEQFQLVEKEINEELYYGLQKEDPEGYWRNECTRWIEAGRE</sequence>
<gene>
    <name evidence="1" type="primary">WBGene00280940</name>
</gene>
<dbReference type="PANTHER" id="PTHR23257:SF961">
    <property type="entry name" value="PROTEIN KINASE DOMAIN-CONTAINING PROTEIN"/>
    <property type="match status" value="1"/>
</dbReference>
<evidence type="ECO:0000313" key="2">
    <source>
        <dbReference type="Proteomes" id="UP000005239"/>
    </source>
</evidence>
<reference evidence="2" key="1">
    <citation type="journal article" date="2008" name="Nat. Genet.">
        <title>The Pristionchus pacificus genome provides a unique perspective on nematode lifestyle and parasitism.</title>
        <authorList>
            <person name="Dieterich C."/>
            <person name="Clifton S.W."/>
            <person name="Schuster L.N."/>
            <person name="Chinwalla A."/>
            <person name="Delehaunty K."/>
            <person name="Dinkelacker I."/>
            <person name="Fulton L."/>
            <person name="Fulton R."/>
            <person name="Godfrey J."/>
            <person name="Minx P."/>
            <person name="Mitreva M."/>
            <person name="Roeseler W."/>
            <person name="Tian H."/>
            <person name="Witte H."/>
            <person name="Yang S.P."/>
            <person name="Wilson R.K."/>
            <person name="Sommer R.J."/>
        </authorList>
    </citation>
    <scope>NUCLEOTIDE SEQUENCE [LARGE SCALE GENOMIC DNA]</scope>
    <source>
        <strain evidence="2">PS312</strain>
    </source>
</reference>
<keyword evidence="2" id="KW-1185">Reference proteome</keyword>
<dbReference type="OrthoDB" id="774951at2759"/>
<dbReference type="PROSITE" id="PS50011">
    <property type="entry name" value="PROTEIN_KINASE_DOM"/>
    <property type="match status" value="1"/>
</dbReference>
<dbReference type="SUPFAM" id="SSF56112">
    <property type="entry name" value="Protein kinase-like (PK-like)"/>
    <property type="match status" value="1"/>
</dbReference>
<accession>A0A8R1V084</accession>
<proteinExistence type="predicted"/>
<dbReference type="InterPro" id="IPR000719">
    <property type="entry name" value="Prot_kinase_dom"/>
</dbReference>
<organism evidence="1 2">
    <name type="scientific">Pristionchus pacificus</name>
    <name type="common">Parasitic nematode worm</name>
    <dbReference type="NCBI Taxonomy" id="54126"/>
    <lineage>
        <taxon>Eukaryota</taxon>
        <taxon>Metazoa</taxon>
        <taxon>Ecdysozoa</taxon>
        <taxon>Nematoda</taxon>
        <taxon>Chromadorea</taxon>
        <taxon>Rhabditida</taxon>
        <taxon>Rhabditina</taxon>
        <taxon>Diplogasteromorpha</taxon>
        <taxon>Diplogasteroidea</taxon>
        <taxon>Neodiplogasteridae</taxon>
        <taxon>Pristionchus</taxon>
    </lineage>
</organism>
<dbReference type="GO" id="GO:0004674">
    <property type="term" value="F:protein serine/threonine kinase activity"/>
    <property type="evidence" value="ECO:0000318"/>
    <property type="project" value="GO_Central"/>
</dbReference>
<protein>
    <submittedName>
        <fullName evidence="1">Protein kinase domain-containing protein</fullName>
    </submittedName>
</protein>
<name>A0A2A6BXL2_PRIPA</name>
<dbReference type="PANTHER" id="PTHR23257">
    <property type="entry name" value="SERINE-THREONINE PROTEIN KINASE"/>
    <property type="match status" value="1"/>
</dbReference>
<dbReference type="Pfam" id="PF00069">
    <property type="entry name" value="Pkinase"/>
    <property type="match status" value="1"/>
</dbReference>
<reference evidence="1" key="2">
    <citation type="submission" date="2022-06" db="UniProtKB">
        <authorList>
            <consortium name="EnsemblMetazoa"/>
        </authorList>
    </citation>
    <scope>IDENTIFICATION</scope>
    <source>
        <strain evidence="1">PS312</strain>
    </source>
</reference>
<dbReference type="EnsemblMetazoa" id="PPA42571.1">
    <property type="protein sequence ID" value="PPA42571.1"/>
    <property type="gene ID" value="WBGene00280940"/>
</dbReference>
<evidence type="ECO:0000313" key="1">
    <source>
        <dbReference type="EnsemblMetazoa" id="PPA42571.1"/>
    </source>
</evidence>